<gene>
    <name evidence="1" type="ORF">C8J48_3367</name>
</gene>
<dbReference type="AlphaFoldDB" id="A0A2T4Z1Q6"/>
<accession>A0A2T4Z1Q6</accession>
<dbReference type="EMBL" id="PZZP01000003">
    <property type="protein sequence ID" value="PTM54715.1"/>
    <property type="molecule type" value="Genomic_DNA"/>
</dbReference>
<evidence type="ECO:0000313" key="2">
    <source>
        <dbReference type="Proteomes" id="UP000241639"/>
    </source>
</evidence>
<dbReference type="Gene3D" id="3.40.630.30">
    <property type="match status" value="1"/>
</dbReference>
<reference evidence="1 2" key="1">
    <citation type="submission" date="2018-04" db="EMBL/GenBank/DDBJ databases">
        <title>Genomic Encyclopedia of Archaeal and Bacterial Type Strains, Phase II (KMG-II): from individual species to whole genera.</title>
        <authorList>
            <person name="Goeker M."/>
        </authorList>
    </citation>
    <scope>NUCLEOTIDE SEQUENCE [LARGE SCALE GENOMIC DNA]</scope>
    <source>
        <strain evidence="1 2">DSM 45169</strain>
    </source>
</reference>
<evidence type="ECO:0008006" key="3">
    <source>
        <dbReference type="Google" id="ProtNLM"/>
    </source>
</evidence>
<dbReference type="Proteomes" id="UP000241639">
    <property type="component" value="Unassembled WGS sequence"/>
</dbReference>
<name>A0A2T4Z1Q6_9BACL</name>
<protein>
    <recommendedName>
        <fullName evidence="3">Acetyltransferase (GNAT) family protein</fullName>
    </recommendedName>
</protein>
<dbReference type="SUPFAM" id="SSF55729">
    <property type="entry name" value="Acyl-CoA N-acyltransferases (Nat)"/>
    <property type="match status" value="1"/>
</dbReference>
<keyword evidence="2" id="KW-1185">Reference proteome</keyword>
<dbReference type="InterPro" id="IPR016181">
    <property type="entry name" value="Acyl_CoA_acyltransferase"/>
</dbReference>
<proteinExistence type="predicted"/>
<evidence type="ECO:0000313" key="1">
    <source>
        <dbReference type="EMBL" id="PTM54715.1"/>
    </source>
</evidence>
<sequence length="246" mass="28163">MPNVSSRFTVHTAEEKPELLSKINELTLKSFPAFLFQGDPPTRDYWDSMLERHLPFQFALFEGEEMVGGGVTVPLEWDGTLEDLPENFERILHARGTPNVLCATAGLVVEKHQGRGISRDVLLAMKHIASQHDFSSLVVPVRPNHKQRYPLLPMEEYLKWRRDDGLLFDPWIRTHERLEATILKVMSTASIIPATVKQWEEWTGMRFMSDGQYVIPGGLAPLEISLSKDEGVYIEPNVWMEHKVDL</sequence>
<comment type="caution">
    <text evidence="1">The sequence shown here is derived from an EMBL/GenBank/DDBJ whole genome shotgun (WGS) entry which is preliminary data.</text>
</comment>
<organism evidence="1 2">
    <name type="scientific">Desmospora activa DSM 45169</name>
    <dbReference type="NCBI Taxonomy" id="1121389"/>
    <lineage>
        <taxon>Bacteria</taxon>
        <taxon>Bacillati</taxon>
        <taxon>Bacillota</taxon>
        <taxon>Bacilli</taxon>
        <taxon>Bacillales</taxon>
        <taxon>Thermoactinomycetaceae</taxon>
        <taxon>Desmospora</taxon>
    </lineage>
</organism>